<name>A0A2A8H7T7_9BACI</name>
<evidence type="ECO:0000313" key="2">
    <source>
        <dbReference type="EMBL" id="PEP91821.1"/>
    </source>
</evidence>
<evidence type="ECO:0000313" key="3">
    <source>
        <dbReference type="Proteomes" id="UP000220841"/>
    </source>
</evidence>
<accession>A0A2A8H7T7</accession>
<dbReference type="AlphaFoldDB" id="A0A2A8H7T7"/>
<evidence type="ECO:0000256" key="1">
    <source>
        <dbReference type="SAM" id="MobiDB-lite"/>
    </source>
</evidence>
<reference evidence="2 3" key="1">
    <citation type="submission" date="2017-09" db="EMBL/GenBank/DDBJ databases">
        <title>Large-scale bioinformatics analysis of Bacillus genomes uncovers conserved roles of natural products in bacterial physiology.</title>
        <authorList>
            <consortium name="Agbiome Team Llc"/>
            <person name="Bleich R.M."/>
            <person name="Grubbs K.J."/>
            <person name="Santa Maria K.C."/>
            <person name="Allen S.E."/>
            <person name="Farag S."/>
            <person name="Shank E.A."/>
            <person name="Bowers A."/>
        </authorList>
    </citation>
    <scope>NUCLEOTIDE SEQUENCE [LARGE SCALE GENOMIC DNA]</scope>
    <source>
        <strain evidence="2 3">AFS021349</strain>
    </source>
</reference>
<feature type="compositionally biased region" description="Low complexity" evidence="1">
    <location>
        <begin position="152"/>
        <end position="175"/>
    </location>
</feature>
<organism evidence="2 3">
    <name type="scientific">Bacillus toyonensis</name>
    <dbReference type="NCBI Taxonomy" id="155322"/>
    <lineage>
        <taxon>Bacteria</taxon>
        <taxon>Bacillati</taxon>
        <taxon>Bacillota</taxon>
        <taxon>Bacilli</taxon>
        <taxon>Bacillales</taxon>
        <taxon>Bacillaceae</taxon>
        <taxon>Bacillus</taxon>
        <taxon>Bacillus cereus group</taxon>
    </lineage>
</organism>
<sequence length="190" mass="20322">MTGEKKEFPNLFIPELVPTMPITPAQEAALFNLIQQLQIAVNTYLNNPIPPNRIALQVSLANIYNYLLNEFPTQQGRDITRYSLFLTSGISIQLNPANPVDVPQIQVATTLQSLYTTLSILISEFIMTNVVRNKILNILATLVTRTSVVSGGVAGPTGATGPEGDRGPQGIQGLQGPPGPQGTQGVEGDG</sequence>
<proteinExistence type="predicted"/>
<feature type="region of interest" description="Disordered" evidence="1">
    <location>
        <begin position="152"/>
        <end position="190"/>
    </location>
</feature>
<dbReference type="EMBL" id="NUBY01000230">
    <property type="protein sequence ID" value="PEP91821.1"/>
    <property type="molecule type" value="Genomic_DNA"/>
</dbReference>
<dbReference type="InterPro" id="IPR048009">
    <property type="entry name" value="NGRR_dom"/>
</dbReference>
<evidence type="ECO:0008006" key="4">
    <source>
        <dbReference type="Google" id="ProtNLM"/>
    </source>
</evidence>
<dbReference type="Proteomes" id="UP000220841">
    <property type="component" value="Unassembled WGS sequence"/>
</dbReference>
<comment type="caution">
    <text evidence="2">The sequence shown here is derived from an EMBL/GenBank/DDBJ whole genome shotgun (WGS) entry which is preliminary data.</text>
</comment>
<dbReference type="RefSeq" id="WP_098227735.1">
    <property type="nucleotide sequence ID" value="NZ_NUBY01000230.1"/>
</dbReference>
<gene>
    <name evidence="2" type="ORF">CN585_27765</name>
</gene>
<dbReference type="NCBIfam" id="NF033172">
    <property type="entry name" value="N_to_GlyXaaXaa"/>
    <property type="match status" value="1"/>
</dbReference>
<protein>
    <recommendedName>
        <fullName evidence="4">Collagen-like protein</fullName>
    </recommendedName>
</protein>